<keyword evidence="4 6" id="KW-1133">Transmembrane helix</keyword>
<evidence type="ECO:0000256" key="1">
    <source>
        <dbReference type="ARBA" id="ARBA00004141"/>
    </source>
</evidence>
<feature type="transmembrane region" description="Helical" evidence="6">
    <location>
        <begin position="141"/>
        <end position="164"/>
    </location>
</feature>
<dbReference type="GO" id="GO:0010043">
    <property type="term" value="P:response to zinc ion"/>
    <property type="evidence" value="ECO:0007669"/>
    <property type="project" value="TreeGrafter"/>
</dbReference>
<feature type="transmembrane region" description="Helical" evidence="6">
    <location>
        <begin position="50"/>
        <end position="68"/>
    </location>
</feature>
<dbReference type="PANTHER" id="PTHR30477">
    <property type="entry name" value="ABC-TRANSPORTER METAL-BINDING PROTEIN"/>
    <property type="match status" value="1"/>
</dbReference>
<evidence type="ECO:0000256" key="3">
    <source>
        <dbReference type="ARBA" id="ARBA00022692"/>
    </source>
</evidence>
<accession>A0A3B1DRS2</accession>
<feature type="transmembrane region" description="Helical" evidence="6">
    <location>
        <begin position="201"/>
        <end position="226"/>
    </location>
</feature>
<comment type="similarity">
    <text evidence="2">Belongs to the ABC-3 integral membrane protein family.</text>
</comment>
<dbReference type="GO" id="GO:0055085">
    <property type="term" value="P:transmembrane transport"/>
    <property type="evidence" value="ECO:0007669"/>
    <property type="project" value="InterPro"/>
</dbReference>
<organism evidence="7">
    <name type="scientific">hydrothermal vent metagenome</name>
    <dbReference type="NCBI Taxonomy" id="652676"/>
    <lineage>
        <taxon>unclassified sequences</taxon>
        <taxon>metagenomes</taxon>
        <taxon>ecological metagenomes</taxon>
    </lineage>
</organism>
<evidence type="ECO:0000256" key="6">
    <source>
        <dbReference type="SAM" id="Phobius"/>
    </source>
</evidence>
<dbReference type="PANTHER" id="PTHR30477:SF0">
    <property type="entry name" value="METAL TRANSPORT SYSTEM MEMBRANE PROTEIN TM_0125-RELATED"/>
    <property type="match status" value="1"/>
</dbReference>
<evidence type="ECO:0000256" key="5">
    <source>
        <dbReference type="ARBA" id="ARBA00023136"/>
    </source>
</evidence>
<dbReference type="InterPro" id="IPR001626">
    <property type="entry name" value="ABC_TroCD"/>
</dbReference>
<evidence type="ECO:0000256" key="2">
    <source>
        <dbReference type="ARBA" id="ARBA00008034"/>
    </source>
</evidence>
<evidence type="ECO:0000256" key="4">
    <source>
        <dbReference type="ARBA" id="ARBA00022989"/>
    </source>
</evidence>
<feature type="transmembrane region" description="Helical" evidence="6">
    <location>
        <begin position="102"/>
        <end position="121"/>
    </location>
</feature>
<dbReference type="Pfam" id="PF00950">
    <property type="entry name" value="ABC-3"/>
    <property type="match status" value="1"/>
</dbReference>
<reference evidence="7" key="1">
    <citation type="submission" date="2018-06" db="EMBL/GenBank/DDBJ databases">
        <authorList>
            <person name="Zhirakovskaya E."/>
        </authorList>
    </citation>
    <scope>NUCLEOTIDE SEQUENCE</scope>
</reference>
<protein>
    <recommendedName>
        <fullName evidence="8">Metal ABC transporter permease</fullName>
    </recommendedName>
</protein>
<proteinExistence type="inferred from homology"/>
<sequence length="289" mass="29886">MKTIDYLFGSPETAALFWPAVVVGLLVALLCAVLSPLVVLRRMAFIGQGVSHAAFGGVGVAMALGLGAGSAGDWSVLAVVGLSCIAAALGIAWLSDRKGVNADTAIGIVLVTAMALGFLLIEHAAGAMRARGQTPGFGIESVLFGSILGVRWADAALAAAVVLGELGVLWWWRRHLVFWAFDEIGAASFGIRTAAARTLLLVLLALAIVVTMRLAGVVLVTALLVLPGATALRCSTRWWSVVGLSAAFGVLGVAFGLVLSFELDWQPGPAIVLAQVGMFVGVRMVRALV</sequence>
<feature type="transmembrane region" description="Helical" evidence="6">
    <location>
        <begin position="238"/>
        <end position="261"/>
    </location>
</feature>
<evidence type="ECO:0000313" key="7">
    <source>
        <dbReference type="EMBL" id="VAX38844.1"/>
    </source>
</evidence>
<dbReference type="GO" id="GO:0043190">
    <property type="term" value="C:ATP-binding cassette (ABC) transporter complex"/>
    <property type="evidence" value="ECO:0007669"/>
    <property type="project" value="InterPro"/>
</dbReference>
<name>A0A3B1DRS2_9ZZZZ</name>
<dbReference type="InterPro" id="IPR037294">
    <property type="entry name" value="ABC_BtuC-like"/>
</dbReference>
<feature type="transmembrane region" description="Helical" evidence="6">
    <location>
        <begin position="74"/>
        <end position="95"/>
    </location>
</feature>
<keyword evidence="3 6" id="KW-0812">Transmembrane</keyword>
<evidence type="ECO:0008006" key="8">
    <source>
        <dbReference type="Google" id="ProtNLM"/>
    </source>
</evidence>
<dbReference type="EMBL" id="UOGK01000162">
    <property type="protein sequence ID" value="VAX38844.1"/>
    <property type="molecule type" value="Genomic_DNA"/>
</dbReference>
<dbReference type="AlphaFoldDB" id="A0A3B1DRS2"/>
<comment type="subcellular location">
    <subcellularLocation>
        <location evidence="1">Membrane</location>
        <topology evidence="1">Multi-pass membrane protein</topology>
    </subcellularLocation>
</comment>
<dbReference type="SUPFAM" id="SSF81345">
    <property type="entry name" value="ABC transporter involved in vitamin B12 uptake, BtuC"/>
    <property type="match status" value="1"/>
</dbReference>
<feature type="transmembrane region" description="Helical" evidence="6">
    <location>
        <begin position="16"/>
        <end position="38"/>
    </location>
</feature>
<dbReference type="Gene3D" id="1.10.3470.10">
    <property type="entry name" value="ABC transporter involved in vitamin B12 uptake, BtuC"/>
    <property type="match status" value="1"/>
</dbReference>
<gene>
    <name evidence="7" type="ORF">MNBD_PLANCTO03-1235</name>
</gene>
<keyword evidence="5 6" id="KW-0472">Membrane</keyword>